<dbReference type="AlphaFoldDB" id="A0A2S7N4I2"/>
<keyword evidence="2" id="KW-1185">Reference proteome</keyword>
<organism evidence="1 2">
    <name type="scientific">Pradoshia eiseniae</name>
    <dbReference type="NCBI Taxonomy" id="2064768"/>
    <lineage>
        <taxon>Bacteria</taxon>
        <taxon>Bacillati</taxon>
        <taxon>Bacillota</taxon>
        <taxon>Bacilli</taxon>
        <taxon>Bacillales</taxon>
        <taxon>Bacillaceae</taxon>
        <taxon>Pradoshia</taxon>
    </lineage>
</organism>
<dbReference type="OrthoDB" id="2691359at2"/>
<accession>A0A2S7N4I2</accession>
<protein>
    <submittedName>
        <fullName evidence="1">DUF3907 domain-containing protein</fullName>
    </submittedName>
</protein>
<dbReference type="Proteomes" id="UP000239663">
    <property type="component" value="Unassembled WGS sequence"/>
</dbReference>
<sequence length="162" mass="18943">MGNTLVKSQLEDVASYLGKTVQILEAYLNDTTMNRLMSEKSGNEDYYRGLLASIRKLCVYCEESLDACKIVLKNEPFNKAAAERVLYRVYHQCIEEYFAPKSDLWFEDSRSAYTGRNCIKFRDEAPNSLKDTVKDLESDMQRMREDLEYYETDYKTKMVQSN</sequence>
<dbReference type="InterPro" id="IPR025013">
    <property type="entry name" value="DUF3907"/>
</dbReference>
<reference evidence="1 2" key="1">
    <citation type="submission" date="2017-12" db="EMBL/GenBank/DDBJ databases">
        <title>Taxonomic description and draft genome of Pradoshia cofamensis Gen. nov., sp. nov., a thermotolerant bacillale isolated from anterior gut of earthworm Eisenia fetida.</title>
        <authorList>
            <person name="Saha T."/>
            <person name="Chakraborty R."/>
        </authorList>
    </citation>
    <scope>NUCLEOTIDE SEQUENCE [LARGE SCALE GENOMIC DNA]</scope>
    <source>
        <strain evidence="1 2">EAG3</strain>
    </source>
</reference>
<proteinExistence type="predicted"/>
<evidence type="ECO:0000313" key="1">
    <source>
        <dbReference type="EMBL" id="PQD96870.1"/>
    </source>
</evidence>
<name>A0A2S7N4I2_9BACI</name>
<comment type="caution">
    <text evidence="1">The sequence shown here is derived from an EMBL/GenBank/DDBJ whole genome shotgun (WGS) entry which is preliminary data.</text>
</comment>
<evidence type="ECO:0000313" key="2">
    <source>
        <dbReference type="Proteomes" id="UP000239663"/>
    </source>
</evidence>
<dbReference type="Pfam" id="PF13047">
    <property type="entry name" value="DUF3907"/>
    <property type="match status" value="1"/>
</dbReference>
<dbReference type="EMBL" id="PKOZ01000001">
    <property type="protein sequence ID" value="PQD96870.1"/>
    <property type="molecule type" value="Genomic_DNA"/>
</dbReference>
<dbReference type="RefSeq" id="WP_104847965.1">
    <property type="nucleotide sequence ID" value="NZ_PKOZ01000001.1"/>
</dbReference>
<gene>
    <name evidence="1" type="ORF">CYL18_03010</name>
</gene>